<accession>A0A9N9CLH6</accession>
<evidence type="ECO:0000256" key="1">
    <source>
        <dbReference type="SAM" id="MobiDB-lite"/>
    </source>
</evidence>
<name>A0A9N9CLH6_9GLOM</name>
<feature type="region of interest" description="Disordered" evidence="1">
    <location>
        <begin position="251"/>
        <end position="274"/>
    </location>
</feature>
<comment type="caution">
    <text evidence="2">The sequence shown here is derived from an EMBL/GenBank/DDBJ whole genome shotgun (WGS) entry which is preliminary data.</text>
</comment>
<feature type="compositionally biased region" description="Acidic residues" evidence="1">
    <location>
        <begin position="23"/>
        <end position="32"/>
    </location>
</feature>
<feature type="non-terminal residue" evidence="2">
    <location>
        <position position="1"/>
    </location>
</feature>
<dbReference type="EMBL" id="CAJVPK010001965">
    <property type="protein sequence ID" value="CAG8603282.1"/>
    <property type="molecule type" value="Genomic_DNA"/>
</dbReference>
<dbReference type="OrthoDB" id="2414375at2759"/>
<organism evidence="2 3">
    <name type="scientific">Diversispora eburnea</name>
    <dbReference type="NCBI Taxonomy" id="1213867"/>
    <lineage>
        <taxon>Eukaryota</taxon>
        <taxon>Fungi</taxon>
        <taxon>Fungi incertae sedis</taxon>
        <taxon>Mucoromycota</taxon>
        <taxon>Glomeromycotina</taxon>
        <taxon>Glomeromycetes</taxon>
        <taxon>Diversisporales</taxon>
        <taxon>Diversisporaceae</taxon>
        <taxon>Diversispora</taxon>
    </lineage>
</organism>
<evidence type="ECO:0000313" key="3">
    <source>
        <dbReference type="Proteomes" id="UP000789706"/>
    </source>
</evidence>
<keyword evidence="3" id="KW-1185">Reference proteome</keyword>
<dbReference type="Proteomes" id="UP000789706">
    <property type="component" value="Unassembled WGS sequence"/>
</dbReference>
<feature type="region of interest" description="Disordered" evidence="1">
    <location>
        <begin position="15"/>
        <end position="38"/>
    </location>
</feature>
<proteinExistence type="predicted"/>
<sequence>LELVNTRETLRVTEAWNIGNESNSEEDSDENSQDSNTSDLNMTIIPELADAIEGYLDNTRINRTILVNQIKRATGQIRHLRRIARLVKMTPEQTREQWLRGLSPMNQNNIRQGGIFFLSMDEQLKNLSELEAYTFSQGNTSHQIIQQPFQQNPTFDQFKSELEKERSIFKAELSKRDAKHKADMEKLESILQQQKVQAPVPQTVEPQKDNARLEEKVDEIGNILSRLNIDKQPQKPVAKSNRTQRYYPFQPINSSVSANEEGNEGGYDEEKGESQGDIIPRIYDQLLLSLSPAMQRICKFSFTTKKSEMNCPMDSEKTNEWFESLQYLVCYVCDLTIYNTYLNLGSEFNVVNNAFGEALGWKPDLPFDFQYKGNSEHVDKSLGWYTDVLISLKDKEGKTITVTGNFARIDDVEPEPMICLDIEISLSELAKDVFQSFGDGLLASNRMI</sequence>
<dbReference type="AlphaFoldDB" id="A0A9N9CLH6"/>
<evidence type="ECO:0000313" key="2">
    <source>
        <dbReference type="EMBL" id="CAG8603282.1"/>
    </source>
</evidence>
<gene>
    <name evidence="2" type="ORF">DEBURN_LOCUS9627</name>
</gene>
<reference evidence="2" key="1">
    <citation type="submission" date="2021-06" db="EMBL/GenBank/DDBJ databases">
        <authorList>
            <person name="Kallberg Y."/>
            <person name="Tangrot J."/>
            <person name="Rosling A."/>
        </authorList>
    </citation>
    <scope>NUCLEOTIDE SEQUENCE</scope>
    <source>
        <strain evidence="2">AZ414A</strain>
    </source>
</reference>
<protein>
    <submittedName>
        <fullName evidence="2">10656_t:CDS:1</fullName>
    </submittedName>
</protein>